<evidence type="ECO:0000256" key="13">
    <source>
        <dbReference type="SAM" id="SignalP"/>
    </source>
</evidence>
<evidence type="ECO:0000256" key="4">
    <source>
        <dbReference type="ARBA" id="ARBA00022496"/>
    </source>
</evidence>
<protein>
    <submittedName>
        <fullName evidence="16">TonB-denpendent receptor</fullName>
    </submittedName>
</protein>
<keyword evidence="8 12" id="KW-0798">TonB box</keyword>
<keyword evidence="4" id="KW-0410">Iron transport</keyword>
<dbReference type="PATRIC" id="fig|1114963.3.peg.2136"/>
<name>A0A0J7XZ98_9SPHN</name>
<dbReference type="InterPro" id="IPR039426">
    <property type="entry name" value="TonB-dep_rcpt-like"/>
</dbReference>
<keyword evidence="5 11" id="KW-0812">Transmembrane</keyword>
<feature type="chain" id="PRO_5005291698" evidence="13">
    <location>
        <begin position="27"/>
        <end position="842"/>
    </location>
</feature>
<comment type="similarity">
    <text evidence="11 12">Belongs to the TonB-dependent receptor family.</text>
</comment>
<dbReference type="InterPro" id="IPR000531">
    <property type="entry name" value="Beta-barrel_TonB"/>
</dbReference>
<evidence type="ECO:0000256" key="6">
    <source>
        <dbReference type="ARBA" id="ARBA00023004"/>
    </source>
</evidence>
<keyword evidence="2 11" id="KW-0813">Transport</keyword>
<dbReference type="GO" id="GO:0006826">
    <property type="term" value="P:iron ion transport"/>
    <property type="evidence" value="ECO:0007669"/>
    <property type="project" value="UniProtKB-KW"/>
</dbReference>
<evidence type="ECO:0000256" key="3">
    <source>
        <dbReference type="ARBA" id="ARBA00022452"/>
    </source>
</evidence>
<dbReference type="InterPro" id="IPR012910">
    <property type="entry name" value="Plug_dom"/>
</dbReference>
<comment type="caution">
    <text evidence="16">The sequence shown here is derived from an EMBL/GenBank/DDBJ whole genome shotgun (WGS) entry which is preliminary data.</text>
</comment>
<dbReference type="SUPFAM" id="SSF56935">
    <property type="entry name" value="Porins"/>
    <property type="match status" value="1"/>
</dbReference>
<evidence type="ECO:0000256" key="12">
    <source>
        <dbReference type="RuleBase" id="RU003357"/>
    </source>
</evidence>
<evidence type="ECO:0000256" key="11">
    <source>
        <dbReference type="PROSITE-ProRule" id="PRU01360"/>
    </source>
</evidence>
<dbReference type="Pfam" id="PF07715">
    <property type="entry name" value="Plug"/>
    <property type="match status" value="1"/>
</dbReference>
<dbReference type="Pfam" id="PF00593">
    <property type="entry name" value="TonB_dep_Rec_b-barrel"/>
    <property type="match status" value="1"/>
</dbReference>
<keyword evidence="6" id="KW-0408">Iron</keyword>
<feature type="domain" description="TonB-dependent receptor-like beta-barrel" evidence="14">
    <location>
        <begin position="361"/>
        <end position="796"/>
    </location>
</feature>
<dbReference type="EMBL" id="JACU01000004">
    <property type="protein sequence ID" value="KMS56518.1"/>
    <property type="molecule type" value="Genomic_DNA"/>
</dbReference>
<dbReference type="InterPro" id="IPR036942">
    <property type="entry name" value="Beta-barrel_TonB_sf"/>
</dbReference>
<dbReference type="Gene3D" id="2.40.170.20">
    <property type="entry name" value="TonB-dependent receptor, beta-barrel domain"/>
    <property type="match status" value="2"/>
</dbReference>
<proteinExistence type="inferred from homology"/>
<gene>
    <name evidence="16" type="ORF">V474_16510</name>
</gene>
<evidence type="ECO:0000313" key="16">
    <source>
        <dbReference type="EMBL" id="KMS56518.1"/>
    </source>
</evidence>
<dbReference type="RefSeq" id="WP_059151371.1">
    <property type="nucleotide sequence ID" value="NZ_KQ130453.1"/>
</dbReference>
<dbReference type="AlphaFoldDB" id="A0A0J7XZ98"/>
<comment type="subcellular location">
    <subcellularLocation>
        <location evidence="1 11">Cell outer membrane</location>
        <topology evidence="1 11">Multi-pass membrane protein</topology>
    </subcellularLocation>
</comment>
<evidence type="ECO:0000256" key="1">
    <source>
        <dbReference type="ARBA" id="ARBA00004571"/>
    </source>
</evidence>
<accession>A0A0J7XZ98</accession>
<reference evidence="16 17" key="1">
    <citation type="journal article" date="2015" name="G3 (Bethesda)">
        <title>Insights into Ongoing Evolution of the Hexachlorocyclohexane Catabolic Pathway from Comparative Genomics of Ten Sphingomonadaceae Strains.</title>
        <authorList>
            <person name="Pearce S.L."/>
            <person name="Oakeshott J.G."/>
            <person name="Pandey G."/>
        </authorList>
    </citation>
    <scope>NUCLEOTIDE SEQUENCE [LARGE SCALE GENOMIC DNA]</scope>
    <source>
        <strain evidence="16 17">LL02</strain>
    </source>
</reference>
<dbReference type="Proteomes" id="UP000052268">
    <property type="component" value="Unassembled WGS sequence"/>
</dbReference>
<feature type="domain" description="TonB-dependent receptor plug" evidence="15">
    <location>
        <begin position="53"/>
        <end position="160"/>
    </location>
</feature>
<evidence type="ECO:0000259" key="15">
    <source>
        <dbReference type="Pfam" id="PF07715"/>
    </source>
</evidence>
<evidence type="ECO:0000259" key="14">
    <source>
        <dbReference type="Pfam" id="PF00593"/>
    </source>
</evidence>
<evidence type="ECO:0000313" key="17">
    <source>
        <dbReference type="Proteomes" id="UP000052268"/>
    </source>
</evidence>
<evidence type="ECO:0000256" key="10">
    <source>
        <dbReference type="ARBA" id="ARBA00023237"/>
    </source>
</evidence>
<dbReference type="PANTHER" id="PTHR32552">
    <property type="entry name" value="FERRICHROME IRON RECEPTOR-RELATED"/>
    <property type="match status" value="1"/>
</dbReference>
<keyword evidence="13" id="KW-0732">Signal</keyword>
<feature type="signal peptide" evidence="13">
    <location>
        <begin position="1"/>
        <end position="26"/>
    </location>
</feature>
<dbReference type="GO" id="GO:0009279">
    <property type="term" value="C:cell outer membrane"/>
    <property type="evidence" value="ECO:0007669"/>
    <property type="project" value="UniProtKB-SubCell"/>
</dbReference>
<sequence length="842" mass="90048">MTGNSRTIRLASTLSTMALVTGMAWAAPAMAQASGSVGGDIIVTARKTGEDILKVPVTVTAITSETLDAKGIVSVVDMAQSTPGININNSSSGHADRSFQQVVMRGMTPSTTLATTTSMFIDGVAVSSPSQLSAVTSPERIEIIKGPQSAYFGRNTFAGAINVVNKVPGNDWGGEVLGMIGTRDNWRLRGSIEGPIIEDLMSFRIAGEKFSKDGSWKNYDGQTLGDQSTKVASLLVAITPSPDVTIKLFGMLSEDKDGPAAQTRLYAYDAVAPSGQVVVAGQSNCTLTGDTRGVINPTTGLPAGAPVRNNYFCGTIPSIGNPVTANVTNTDFIRQFLAIGTNRVVNPEDGVQGYGLLRKTKHAHATFDWDVTDSVKFSALAGYNREIWTTLIDLDGYDTRAFPSGYDYNRNGVINPSEIFGQGYFDFPYLIERKIEDFSVEGRLSYDKGPVHGVVGVSYLSADQLQGLGGGSGALTAAVLSPGGLSRNKTTGFFFGATYDLTDTLSLSVEGRYQIDKLESFARPSGLTVQSSAFIPAGFYTGGTLLVGQTYKNFTPRVIANWQVSPDLMVYASWAKGVNPAQFNTNILSNTGPVQQAALDAGGRLAIDPEKVTNYEVGIKGRIGSTFRYTAAAYYAQWRKLINAVLIVAPDATQTTGFSFVNTSANAGSVNLYGIEAEASWRPTEFLTIDAAAAFNDSDIQEFASTTVSALSGIYDFSGKEMKNTSKYSANVGVQVGTEIAGWDRGSWFLRGDWNFKSGQWSNEANLAKSPDVHFFNTRAGLTHGNISIEVFVNNVFNNKKPISISDNFLFTPDFAYTARSSALVLGLPELRTAGIQAKVKF</sequence>
<keyword evidence="16" id="KW-0675">Receptor</keyword>
<keyword evidence="7" id="KW-0406">Ion transport</keyword>
<evidence type="ECO:0000256" key="5">
    <source>
        <dbReference type="ARBA" id="ARBA00022692"/>
    </source>
</evidence>
<organism evidence="16 17">
    <name type="scientific">Novosphingobium barchaimii LL02</name>
    <dbReference type="NCBI Taxonomy" id="1114963"/>
    <lineage>
        <taxon>Bacteria</taxon>
        <taxon>Pseudomonadati</taxon>
        <taxon>Pseudomonadota</taxon>
        <taxon>Alphaproteobacteria</taxon>
        <taxon>Sphingomonadales</taxon>
        <taxon>Sphingomonadaceae</taxon>
        <taxon>Novosphingobium</taxon>
    </lineage>
</organism>
<dbReference type="PROSITE" id="PS52016">
    <property type="entry name" value="TONB_DEPENDENT_REC_3"/>
    <property type="match status" value="1"/>
</dbReference>
<evidence type="ECO:0000256" key="8">
    <source>
        <dbReference type="ARBA" id="ARBA00023077"/>
    </source>
</evidence>
<dbReference type="PANTHER" id="PTHR32552:SF81">
    <property type="entry name" value="TONB-DEPENDENT OUTER MEMBRANE RECEPTOR"/>
    <property type="match status" value="1"/>
</dbReference>
<keyword evidence="10 11" id="KW-0998">Cell outer membrane</keyword>
<keyword evidence="17" id="KW-1185">Reference proteome</keyword>
<evidence type="ECO:0000256" key="7">
    <source>
        <dbReference type="ARBA" id="ARBA00023065"/>
    </source>
</evidence>
<evidence type="ECO:0000256" key="9">
    <source>
        <dbReference type="ARBA" id="ARBA00023136"/>
    </source>
</evidence>
<keyword evidence="3 11" id="KW-1134">Transmembrane beta strand</keyword>
<keyword evidence="9 11" id="KW-0472">Membrane</keyword>
<evidence type="ECO:0000256" key="2">
    <source>
        <dbReference type="ARBA" id="ARBA00022448"/>
    </source>
</evidence>
<dbReference type="OrthoDB" id="9760494at2"/>